<keyword evidence="1" id="KW-0472">Membrane</keyword>
<dbReference type="HOGENOM" id="CLU_1018155_0_0_14"/>
<dbReference type="EMBL" id="CP007711">
    <property type="protein sequence ID" value="AIV03416.1"/>
    <property type="molecule type" value="Genomic_DNA"/>
</dbReference>
<feature type="transmembrane region" description="Helical" evidence="1">
    <location>
        <begin position="163"/>
        <end position="189"/>
    </location>
</feature>
<feature type="transmembrane region" description="Helical" evidence="1">
    <location>
        <begin position="72"/>
        <end position="92"/>
    </location>
</feature>
<keyword evidence="1" id="KW-0812">Transmembrane</keyword>
<feature type="transmembrane region" description="Helical" evidence="1">
    <location>
        <begin position="243"/>
        <end position="270"/>
    </location>
</feature>
<evidence type="ECO:0000313" key="2">
    <source>
        <dbReference type="EMBL" id="AIV03416.1"/>
    </source>
</evidence>
<protein>
    <submittedName>
        <fullName evidence="2">Uncharacterized protein</fullName>
    </submittedName>
</protein>
<name>A0A097SS66_9BACT</name>
<feature type="transmembrane region" description="Helical" evidence="1">
    <location>
        <begin position="30"/>
        <end position="52"/>
    </location>
</feature>
<gene>
    <name evidence="2" type="ORF">MGM1_0290</name>
</gene>
<accession>A0A097SS66</accession>
<feature type="transmembrane region" description="Helical" evidence="1">
    <location>
        <begin position="130"/>
        <end position="151"/>
    </location>
</feature>
<evidence type="ECO:0000256" key="1">
    <source>
        <dbReference type="SAM" id="Phobius"/>
    </source>
</evidence>
<sequence>MGFFNQDNRINNQPNQIYTKTNLNKQQVNVLNRSLLIAGLGFLLIAILSFGLYHLELIAFEKHQNWVNSDGFAIAICISFFLSFIASIAWGFTDPMRGAFVVSGVVAWISFIFCQSFGFSLVYFLIKTEYLFCIFLVTAAIFGLLGFIGIVMKDKTARIMSIISAVAWIILGVLILTSIIISVVVAIHGGINQNFALIFSFAFSAVFLIALGTSIMFTFRQIARFQYFNTMNDETQNNYLRRITWLIGFNLLVQFIALLWRVIYFFLIIFGKK</sequence>
<feature type="transmembrane region" description="Helical" evidence="1">
    <location>
        <begin position="99"/>
        <end position="124"/>
    </location>
</feature>
<reference evidence="2 3" key="1">
    <citation type="journal article" date="2014" name="PLoS ONE">
        <title>An emerging Mycoplasma associated with trichomoniasis, vaginal infection and disease.</title>
        <authorList>
            <consortium name="Vaginal Microbiome Consortium"/>
            <person name="Fettweis J.M."/>
            <person name="Serrano M.G."/>
            <person name="Huang B."/>
            <person name="Brooks J.P."/>
            <person name="Glascock A.L."/>
            <person name="Sheth N.U."/>
            <person name="Strauss J.F.III."/>
            <person name="Jefferson K.K."/>
            <person name="Buck G.A."/>
        </authorList>
    </citation>
    <scope>NUCLEOTIDE SEQUENCE [LARGE SCALE GENOMIC DNA]</scope>
    <source>
        <strain evidence="2 3">VCU_M1</strain>
    </source>
</reference>
<dbReference type="KEGG" id="mgj:MGM1_0290"/>
<dbReference type="Proteomes" id="UP000030066">
    <property type="component" value="Chromosome"/>
</dbReference>
<dbReference type="STRING" id="1318617.MGM1_0290"/>
<proteinExistence type="predicted"/>
<organism evidence="2 3">
    <name type="scientific">Candidatus Malacoplasma girerdii</name>
    <dbReference type="NCBI Taxonomy" id="1318617"/>
    <lineage>
        <taxon>Bacteria</taxon>
        <taxon>Bacillati</taxon>
        <taxon>Mycoplasmatota</taxon>
        <taxon>Mycoplasmoidales</taxon>
        <taxon>Mycoplasmoidaceae</taxon>
        <taxon>Malacoplasma</taxon>
    </lineage>
</organism>
<evidence type="ECO:0000313" key="3">
    <source>
        <dbReference type="Proteomes" id="UP000030066"/>
    </source>
</evidence>
<feature type="transmembrane region" description="Helical" evidence="1">
    <location>
        <begin position="195"/>
        <end position="222"/>
    </location>
</feature>
<keyword evidence="1" id="KW-1133">Transmembrane helix</keyword>
<dbReference type="AlphaFoldDB" id="A0A097SS66"/>
<keyword evidence="3" id="KW-1185">Reference proteome</keyword>